<keyword evidence="4" id="KW-1185">Reference proteome</keyword>
<dbReference type="FunFam" id="1.25.40.10:FF:000202">
    <property type="entry name" value="Unplaced genomic scaffold supercont1.7, whole genome shotgun sequence"/>
    <property type="match status" value="1"/>
</dbReference>
<organism evidence="3 4">
    <name type="scientific">Staphylotrichum longicolle</name>
    <dbReference type="NCBI Taxonomy" id="669026"/>
    <lineage>
        <taxon>Eukaryota</taxon>
        <taxon>Fungi</taxon>
        <taxon>Dikarya</taxon>
        <taxon>Ascomycota</taxon>
        <taxon>Pezizomycotina</taxon>
        <taxon>Sordariomycetes</taxon>
        <taxon>Sordariomycetidae</taxon>
        <taxon>Sordariales</taxon>
        <taxon>Chaetomiaceae</taxon>
        <taxon>Staphylotrichum</taxon>
    </lineage>
</organism>
<dbReference type="AlphaFoldDB" id="A0AAD4I355"/>
<dbReference type="Proteomes" id="UP001197093">
    <property type="component" value="Unassembled WGS sequence"/>
</dbReference>
<reference evidence="3" key="1">
    <citation type="submission" date="2023-02" db="EMBL/GenBank/DDBJ databases">
        <authorList>
            <person name="Palmer J.M."/>
        </authorList>
    </citation>
    <scope>NUCLEOTIDE SEQUENCE</scope>
    <source>
        <strain evidence="3">FW57</strain>
    </source>
</reference>
<feature type="transmembrane region" description="Helical" evidence="2">
    <location>
        <begin position="382"/>
        <end position="399"/>
    </location>
</feature>
<feature type="region of interest" description="Disordered" evidence="1">
    <location>
        <begin position="428"/>
        <end position="449"/>
    </location>
</feature>
<proteinExistence type="predicted"/>
<feature type="compositionally biased region" description="Basic and acidic residues" evidence="1">
    <location>
        <begin position="555"/>
        <end position="565"/>
    </location>
</feature>
<sequence>MDVPRCGAEHLRREAKKTKPEVLCPLCSLDVQTAEGPQNGSSSEAAFASFQGHLSDVHTELLVEKASKGEESTWIKVLWEVAQSSDQRCHQADFDRGTLQKGKLFDDTAAPRPRPYDKSNVAMYQRQRHSSGSGSKAPRQAHLPPARALAPPLPADDSPMEIIKLPETRSISQEQLVAEVKGTYAGLVMIESKCIEVDNAQREQNKGTANHLNNDQWQALIASHRTLLHEHHDFFLASQHPSASPALRRLAAKYAMPPRMWRHGIHSFLELLRHRLPATLDHMLTFIYMAYSMMALLYETVPAIEDTCMGDLGRYRMAIEDDDIRDREVWTAVSRHWYSRVSGPRAWEPDMAMPTAYQAKPNTIPEPSHHPSSRLPRGLLKLLRAFLPPLLLALLPLAASQPLIPYRASKILFVSASALTSLGTGMASLQLPPGPSRPDPNPNPNADPDRGTQLIRMYLRLVSLFFLGLLGVAYKLFFLPARDRQKTAAFLQAFCVLTGVCWVVVHPRWNAGSEDRKKGSGDDGLSWLDGVGLYGLVAVAGGMLFAEWWASRRGGEGADERRSGPGDEESQGADGGRGDATTTAVDSGAGGGDGEGADGRRRETDGEGSQGADGRRGGAAASTERDGGNAAESTSQLGQVAMSSLMNCLLGA</sequence>
<protein>
    <submittedName>
        <fullName evidence="3">Uncharacterized protein</fullName>
    </submittedName>
</protein>
<dbReference type="InterPro" id="IPR011990">
    <property type="entry name" value="TPR-like_helical_dom_sf"/>
</dbReference>
<feature type="region of interest" description="Disordered" evidence="1">
    <location>
        <begin position="103"/>
        <end position="153"/>
    </location>
</feature>
<evidence type="ECO:0000313" key="4">
    <source>
        <dbReference type="Proteomes" id="UP001197093"/>
    </source>
</evidence>
<feature type="region of interest" description="Disordered" evidence="1">
    <location>
        <begin position="555"/>
        <end position="635"/>
    </location>
</feature>
<evidence type="ECO:0000256" key="2">
    <source>
        <dbReference type="SAM" id="Phobius"/>
    </source>
</evidence>
<keyword evidence="2" id="KW-0812">Transmembrane</keyword>
<feature type="transmembrane region" description="Helical" evidence="2">
    <location>
        <begin position="489"/>
        <end position="505"/>
    </location>
</feature>
<feature type="compositionally biased region" description="Pro residues" evidence="1">
    <location>
        <begin position="432"/>
        <end position="445"/>
    </location>
</feature>
<name>A0AAD4I355_9PEZI</name>
<comment type="caution">
    <text evidence="3">The sequence shown here is derived from an EMBL/GenBank/DDBJ whole genome shotgun (WGS) entry which is preliminary data.</text>
</comment>
<feature type="transmembrane region" description="Helical" evidence="2">
    <location>
        <begin position="525"/>
        <end position="546"/>
    </location>
</feature>
<evidence type="ECO:0000256" key="1">
    <source>
        <dbReference type="SAM" id="MobiDB-lite"/>
    </source>
</evidence>
<evidence type="ECO:0000313" key="3">
    <source>
        <dbReference type="EMBL" id="KAG7290673.1"/>
    </source>
</evidence>
<feature type="compositionally biased region" description="Low complexity" evidence="1">
    <location>
        <begin position="137"/>
        <end position="150"/>
    </location>
</feature>
<keyword evidence="2" id="KW-1133">Transmembrane helix</keyword>
<feature type="transmembrane region" description="Helical" evidence="2">
    <location>
        <begin position="457"/>
        <end position="477"/>
    </location>
</feature>
<dbReference type="SUPFAM" id="SSF48452">
    <property type="entry name" value="TPR-like"/>
    <property type="match status" value="1"/>
</dbReference>
<accession>A0AAD4I355</accession>
<keyword evidence="2" id="KW-0472">Membrane</keyword>
<feature type="transmembrane region" description="Helical" evidence="2">
    <location>
        <begin position="411"/>
        <end position="431"/>
    </location>
</feature>
<gene>
    <name evidence="3" type="ORF">NEMBOFW57_000676</name>
</gene>
<dbReference type="EMBL" id="JAHCVI010000001">
    <property type="protein sequence ID" value="KAG7290673.1"/>
    <property type="molecule type" value="Genomic_DNA"/>
</dbReference>